<dbReference type="EMBL" id="JBHULR010000001">
    <property type="protein sequence ID" value="MFD2546386.1"/>
    <property type="molecule type" value="Genomic_DNA"/>
</dbReference>
<dbReference type="InterPro" id="IPR008963">
    <property type="entry name" value="Purple_acid_Pase-like_N"/>
</dbReference>
<gene>
    <name evidence="4" type="ORF">ACFSR5_01870</name>
</gene>
<evidence type="ECO:0000259" key="2">
    <source>
        <dbReference type="Pfam" id="PF00149"/>
    </source>
</evidence>
<evidence type="ECO:0000256" key="1">
    <source>
        <dbReference type="ARBA" id="ARBA00022729"/>
    </source>
</evidence>
<feature type="domain" description="Calcineurin-like phosphoesterase" evidence="2">
    <location>
        <begin position="148"/>
        <end position="339"/>
    </location>
</feature>
<protein>
    <submittedName>
        <fullName evidence="4">Metallophosphoesterase</fullName>
    </submittedName>
</protein>
<dbReference type="InterPro" id="IPR039331">
    <property type="entry name" value="PAPs-like"/>
</dbReference>
<dbReference type="Gene3D" id="2.60.40.380">
    <property type="entry name" value="Purple acid phosphatase-like, N-terminal"/>
    <property type="match status" value="1"/>
</dbReference>
<dbReference type="RefSeq" id="WP_380900121.1">
    <property type="nucleotide sequence ID" value="NZ_JBHUEG010000002.1"/>
</dbReference>
<dbReference type="InterPro" id="IPR029052">
    <property type="entry name" value="Metallo-depent_PP-like"/>
</dbReference>
<dbReference type="Gene3D" id="3.60.21.10">
    <property type="match status" value="1"/>
</dbReference>
<reference evidence="5" key="1">
    <citation type="journal article" date="2019" name="Int. J. Syst. Evol. Microbiol.">
        <title>The Global Catalogue of Microorganisms (GCM) 10K type strain sequencing project: providing services to taxonomists for standard genome sequencing and annotation.</title>
        <authorList>
            <consortium name="The Broad Institute Genomics Platform"/>
            <consortium name="The Broad Institute Genome Sequencing Center for Infectious Disease"/>
            <person name="Wu L."/>
            <person name="Ma J."/>
        </authorList>
    </citation>
    <scope>NUCLEOTIDE SEQUENCE [LARGE SCALE GENOMIC DNA]</scope>
    <source>
        <strain evidence="5">KCTC 42662</strain>
    </source>
</reference>
<dbReference type="InterPro" id="IPR004843">
    <property type="entry name" value="Calcineurin-like_PHP"/>
</dbReference>
<dbReference type="SUPFAM" id="SSF56300">
    <property type="entry name" value="Metallo-dependent phosphatases"/>
    <property type="match status" value="1"/>
</dbReference>
<comment type="caution">
    <text evidence="4">The sequence shown here is derived from an EMBL/GenBank/DDBJ whole genome shotgun (WGS) entry which is preliminary data.</text>
</comment>
<accession>A0ABW5KBU4</accession>
<keyword evidence="5" id="KW-1185">Reference proteome</keyword>
<sequence>MRPYTVFISCLCYLWMHVATLHGQTQIEINHHPYLQGLTDNSVSIVWTTNSPSIGWVELAPDDKSHFYQQQRPKYFAAKNGFKTVGKVHEVKLVDLQPNTTYRYRVYSQEVLKHVGTDVRYGQTVATGVYRQAPLQFTTNGSTSQDLHFAVVNDIHGKNDLLKDLLGQVNLKATDFVVFNGDMVDNLLSEEQMFGGFMDTATALFASEIPMYYARGNHETRGPFAFEYAKYFPTSTGHLYYSFTKGDACFVVLDCGEDKPDTDIEYSGIVDMDAYRTQQAKWLKTVVSSPAYTNAKYKIIICHMPPFGGWHGEEDIAKKFVPILNESGAQIMLSGHLHRHIIQQPNTICNFPVVVNANTHVLKVDMNQQKASFKMYDRSGKFVEQIDINALH</sequence>
<evidence type="ECO:0000259" key="3">
    <source>
        <dbReference type="Pfam" id="PF16656"/>
    </source>
</evidence>
<evidence type="ECO:0000313" key="5">
    <source>
        <dbReference type="Proteomes" id="UP001597545"/>
    </source>
</evidence>
<evidence type="ECO:0000313" key="4">
    <source>
        <dbReference type="EMBL" id="MFD2546386.1"/>
    </source>
</evidence>
<dbReference type="InterPro" id="IPR003961">
    <property type="entry name" value="FN3_dom"/>
</dbReference>
<proteinExistence type="predicted"/>
<dbReference type="PANTHER" id="PTHR22953:SF153">
    <property type="entry name" value="PURPLE ACID PHOSPHATASE"/>
    <property type="match status" value="1"/>
</dbReference>
<keyword evidence="1" id="KW-0732">Signal</keyword>
<dbReference type="Pfam" id="PF16656">
    <property type="entry name" value="Pur_ac_phosph_N"/>
    <property type="match status" value="1"/>
</dbReference>
<dbReference type="Proteomes" id="UP001597545">
    <property type="component" value="Unassembled WGS sequence"/>
</dbReference>
<dbReference type="InterPro" id="IPR015914">
    <property type="entry name" value="PAPs_N"/>
</dbReference>
<organism evidence="4 5">
    <name type="scientific">Sphingobacterium suaedae</name>
    <dbReference type="NCBI Taxonomy" id="1686402"/>
    <lineage>
        <taxon>Bacteria</taxon>
        <taxon>Pseudomonadati</taxon>
        <taxon>Bacteroidota</taxon>
        <taxon>Sphingobacteriia</taxon>
        <taxon>Sphingobacteriales</taxon>
        <taxon>Sphingobacteriaceae</taxon>
        <taxon>Sphingobacterium</taxon>
    </lineage>
</organism>
<dbReference type="SUPFAM" id="SSF49363">
    <property type="entry name" value="Purple acid phosphatase, N-terminal domain"/>
    <property type="match status" value="1"/>
</dbReference>
<feature type="domain" description="Purple acid phosphatase N-terminal" evidence="3">
    <location>
        <begin position="32"/>
        <end position="110"/>
    </location>
</feature>
<dbReference type="PANTHER" id="PTHR22953">
    <property type="entry name" value="ACID PHOSPHATASE RELATED"/>
    <property type="match status" value="1"/>
</dbReference>
<dbReference type="CDD" id="cd00063">
    <property type="entry name" value="FN3"/>
    <property type="match status" value="1"/>
</dbReference>
<name>A0ABW5KBU4_9SPHI</name>
<dbReference type="Pfam" id="PF00149">
    <property type="entry name" value="Metallophos"/>
    <property type="match status" value="1"/>
</dbReference>